<name>A0A6G1HFS4_9PEZI</name>
<feature type="transmembrane region" description="Helical" evidence="6">
    <location>
        <begin position="37"/>
        <end position="64"/>
    </location>
</feature>
<feature type="non-terminal residue" evidence="8">
    <location>
        <position position="188"/>
    </location>
</feature>
<accession>A0A6G1HFS4</accession>
<comment type="subcellular location">
    <subcellularLocation>
        <location evidence="1">Membrane</location>
        <topology evidence="1">Multi-pass membrane protein</topology>
    </subcellularLocation>
</comment>
<dbReference type="OrthoDB" id="5429740at2759"/>
<comment type="similarity">
    <text evidence="5">Belongs to the SAT4 family.</text>
</comment>
<evidence type="ECO:0000256" key="2">
    <source>
        <dbReference type="ARBA" id="ARBA00022692"/>
    </source>
</evidence>
<reference evidence="8" key="1">
    <citation type="journal article" date="2020" name="Stud. Mycol.">
        <title>101 Dothideomycetes genomes: a test case for predicting lifestyles and emergence of pathogens.</title>
        <authorList>
            <person name="Haridas S."/>
            <person name="Albert R."/>
            <person name="Binder M."/>
            <person name="Bloem J."/>
            <person name="Labutti K."/>
            <person name="Salamov A."/>
            <person name="Andreopoulos B."/>
            <person name="Baker S."/>
            <person name="Barry K."/>
            <person name="Bills G."/>
            <person name="Bluhm B."/>
            <person name="Cannon C."/>
            <person name="Castanera R."/>
            <person name="Culley D."/>
            <person name="Daum C."/>
            <person name="Ezra D."/>
            <person name="Gonzalez J."/>
            <person name="Henrissat B."/>
            <person name="Kuo A."/>
            <person name="Liang C."/>
            <person name="Lipzen A."/>
            <person name="Lutzoni F."/>
            <person name="Magnuson J."/>
            <person name="Mondo S."/>
            <person name="Nolan M."/>
            <person name="Ohm R."/>
            <person name="Pangilinan J."/>
            <person name="Park H.-J."/>
            <person name="Ramirez L."/>
            <person name="Alfaro M."/>
            <person name="Sun H."/>
            <person name="Tritt A."/>
            <person name="Yoshinaga Y."/>
            <person name="Zwiers L.-H."/>
            <person name="Turgeon B."/>
            <person name="Goodwin S."/>
            <person name="Spatafora J."/>
            <person name="Crous P."/>
            <person name="Grigoriev I."/>
        </authorList>
    </citation>
    <scope>NUCLEOTIDE SEQUENCE</scope>
    <source>
        <strain evidence="8">CBS 113979</strain>
    </source>
</reference>
<evidence type="ECO:0000256" key="4">
    <source>
        <dbReference type="ARBA" id="ARBA00023136"/>
    </source>
</evidence>
<protein>
    <recommendedName>
        <fullName evidence="7">Rhodopsin domain-containing protein</fullName>
    </recommendedName>
</protein>
<proteinExistence type="inferred from homology"/>
<dbReference type="AlphaFoldDB" id="A0A6G1HFS4"/>
<keyword evidence="9" id="KW-1185">Reference proteome</keyword>
<feature type="transmembrane region" description="Helical" evidence="6">
    <location>
        <begin position="84"/>
        <end position="113"/>
    </location>
</feature>
<evidence type="ECO:0000313" key="8">
    <source>
        <dbReference type="EMBL" id="KAF1991917.1"/>
    </source>
</evidence>
<evidence type="ECO:0000259" key="7">
    <source>
        <dbReference type="Pfam" id="PF20684"/>
    </source>
</evidence>
<dbReference type="GO" id="GO:0016020">
    <property type="term" value="C:membrane"/>
    <property type="evidence" value="ECO:0007669"/>
    <property type="project" value="UniProtKB-SubCell"/>
</dbReference>
<evidence type="ECO:0000256" key="3">
    <source>
        <dbReference type="ARBA" id="ARBA00022989"/>
    </source>
</evidence>
<gene>
    <name evidence="8" type="ORF">K402DRAFT_321609</name>
</gene>
<keyword evidence="2 6" id="KW-0812">Transmembrane</keyword>
<dbReference type="InterPro" id="IPR049326">
    <property type="entry name" value="Rhodopsin_dom_fungi"/>
</dbReference>
<evidence type="ECO:0000313" key="9">
    <source>
        <dbReference type="Proteomes" id="UP000800041"/>
    </source>
</evidence>
<feature type="domain" description="Rhodopsin" evidence="7">
    <location>
        <begin position="2"/>
        <end position="188"/>
    </location>
</feature>
<keyword evidence="3 6" id="KW-1133">Transmembrane helix</keyword>
<dbReference type="PANTHER" id="PTHR33048:SF129">
    <property type="entry name" value="INTEGRAL MEMBRANE PROTEIN-RELATED"/>
    <property type="match status" value="1"/>
</dbReference>
<dbReference type="InterPro" id="IPR052337">
    <property type="entry name" value="SAT4-like"/>
</dbReference>
<feature type="transmembrane region" description="Helical" evidence="6">
    <location>
        <begin position="125"/>
        <end position="149"/>
    </location>
</feature>
<feature type="transmembrane region" description="Helical" evidence="6">
    <location>
        <begin position="6"/>
        <end position="25"/>
    </location>
</feature>
<dbReference type="EMBL" id="ML977138">
    <property type="protein sequence ID" value="KAF1991917.1"/>
    <property type="molecule type" value="Genomic_DNA"/>
</dbReference>
<dbReference type="PANTHER" id="PTHR33048">
    <property type="entry name" value="PTH11-LIKE INTEGRAL MEMBRANE PROTEIN (AFU_ORTHOLOGUE AFUA_5G11245)"/>
    <property type="match status" value="1"/>
</dbReference>
<evidence type="ECO:0000256" key="1">
    <source>
        <dbReference type="ARBA" id="ARBA00004141"/>
    </source>
</evidence>
<keyword evidence="4 6" id="KW-0472">Membrane</keyword>
<dbReference type="Proteomes" id="UP000800041">
    <property type="component" value="Unassembled WGS sequence"/>
</dbReference>
<dbReference type="Pfam" id="PF20684">
    <property type="entry name" value="Fung_rhodopsin"/>
    <property type="match status" value="1"/>
</dbReference>
<evidence type="ECO:0000256" key="6">
    <source>
        <dbReference type="SAM" id="Phobius"/>
    </source>
</evidence>
<evidence type="ECO:0000256" key="5">
    <source>
        <dbReference type="ARBA" id="ARBA00038359"/>
    </source>
</evidence>
<organism evidence="8 9">
    <name type="scientific">Aulographum hederae CBS 113979</name>
    <dbReference type="NCBI Taxonomy" id="1176131"/>
    <lineage>
        <taxon>Eukaryota</taxon>
        <taxon>Fungi</taxon>
        <taxon>Dikarya</taxon>
        <taxon>Ascomycota</taxon>
        <taxon>Pezizomycotina</taxon>
        <taxon>Dothideomycetes</taxon>
        <taxon>Pleosporomycetidae</taxon>
        <taxon>Aulographales</taxon>
        <taxon>Aulographaceae</taxon>
    </lineage>
</organism>
<sequence length="188" mass="21082">MAELFFFLSSCTAKVSVLLFYRRILSRYHSKVMHWAIRAAIWFTVVYTLVLIIVSSTTCTPVNVSWLEKDLRVELDNRKVECSFGAAVFLGPIAGTLSVISDFYAVCIPWWFLRRIRFSETQQRSSGFCFHLVFILGLSVGSVGILRTYQVSMLTLNVPDFTSDVLVCSVLEASLGCICASLPATRAL</sequence>